<dbReference type="InterPro" id="IPR000210">
    <property type="entry name" value="BTB/POZ_dom"/>
</dbReference>
<proteinExistence type="predicted"/>
<protein>
    <recommendedName>
        <fullName evidence="1">BTB domain-containing protein</fullName>
    </recommendedName>
</protein>
<dbReference type="AlphaFoldDB" id="A0AAD7JJA6"/>
<evidence type="ECO:0000259" key="1">
    <source>
        <dbReference type="PROSITE" id="PS50097"/>
    </source>
</evidence>
<evidence type="ECO:0000313" key="3">
    <source>
        <dbReference type="Proteomes" id="UP001215598"/>
    </source>
</evidence>
<dbReference type="SUPFAM" id="SSF54695">
    <property type="entry name" value="POZ domain"/>
    <property type="match status" value="1"/>
</dbReference>
<dbReference type="InterPro" id="IPR011333">
    <property type="entry name" value="SKP1/BTB/POZ_sf"/>
</dbReference>
<evidence type="ECO:0000313" key="2">
    <source>
        <dbReference type="EMBL" id="KAJ7766032.1"/>
    </source>
</evidence>
<feature type="non-terminal residue" evidence="2">
    <location>
        <position position="229"/>
    </location>
</feature>
<dbReference type="CDD" id="cd18186">
    <property type="entry name" value="BTB_POZ_ZBTB_KLHL-like"/>
    <property type="match status" value="1"/>
</dbReference>
<gene>
    <name evidence="2" type="ORF">B0H16DRAFT_1309419</name>
</gene>
<name>A0AAD7JJA6_9AGAR</name>
<keyword evidence="3" id="KW-1185">Reference proteome</keyword>
<reference evidence="2" key="1">
    <citation type="submission" date="2023-03" db="EMBL/GenBank/DDBJ databases">
        <title>Massive genome expansion in bonnet fungi (Mycena s.s.) driven by repeated elements and novel gene families across ecological guilds.</title>
        <authorList>
            <consortium name="Lawrence Berkeley National Laboratory"/>
            <person name="Harder C.B."/>
            <person name="Miyauchi S."/>
            <person name="Viragh M."/>
            <person name="Kuo A."/>
            <person name="Thoen E."/>
            <person name="Andreopoulos B."/>
            <person name="Lu D."/>
            <person name="Skrede I."/>
            <person name="Drula E."/>
            <person name="Henrissat B."/>
            <person name="Morin E."/>
            <person name="Kohler A."/>
            <person name="Barry K."/>
            <person name="LaButti K."/>
            <person name="Morin E."/>
            <person name="Salamov A."/>
            <person name="Lipzen A."/>
            <person name="Mereny Z."/>
            <person name="Hegedus B."/>
            <person name="Baldrian P."/>
            <person name="Stursova M."/>
            <person name="Weitz H."/>
            <person name="Taylor A."/>
            <person name="Grigoriev I.V."/>
            <person name="Nagy L.G."/>
            <person name="Martin F."/>
            <person name="Kauserud H."/>
        </authorList>
    </citation>
    <scope>NUCLEOTIDE SEQUENCE</scope>
    <source>
        <strain evidence="2">CBHHK182m</strain>
    </source>
</reference>
<comment type="caution">
    <text evidence="2">The sequence shown here is derived from an EMBL/GenBank/DDBJ whole genome shotgun (WGS) entry which is preliminary data.</text>
</comment>
<sequence length="229" mass="25466">WVFAPGVTLRAEDSIFHVTKSILAARSTVFESMFHFPQPASGGDEIMDGSPIVRLDDSAVDVEAFLRAIFDSNYFMPPPAAIDFHAVLGILRLSHKYDIGYLHKRAILHLETVFPLDLANYHADVPNTLGYVNGDISPEFKAIPILQAVDASWLLPYAFYSVGTYSPDHFFRAGAAWTNMPDAVKTTCLRLGAHHWCGIIRANRWFDEVSTCPSSVLCSTTKLAFLRSE</sequence>
<dbReference type="PROSITE" id="PS50097">
    <property type="entry name" value="BTB"/>
    <property type="match status" value="1"/>
</dbReference>
<dbReference type="Proteomes" id="UP001215598">
    <property type="component" value="Unassembled WGS sequence"/>
</dbReference>
<dbReference type="Pfam" id="PF00651">
    <property type="entry name" value="BTB"/>
    <property type="match status" value="1"/>
</dbReference>
<feature type="domain" description="BTB" evidence="1">
    <location>
        <begin position="5"/>
        <end position="78"/>
    </location>
</feature>
<dbReference type="EMBL" id="JARKIB010000024">
    <property type="protein sequence ID" value="KAJ7766032.1"/>
    <property type="molecule type" value="Genomic_DNA"/>
</dbReference>
<dbReference type="Gene3D" id="3.30.710.10">
    <property type="entry name" value="Potassium Channel Kv1.1, Chain A"/>
    <property type="match status" value="1"/>
</dbReference>
<organism evidence="2 3">
    <name type="scientific">Mycena metata</name>
    <dbReference type="NCBI Taxonomy" id="1033252"/>
    <lineage>
        <taxon>Eukaryota</taxon>
        <taxon>Fungi</taxon>
        <taxon>Dikarya</taxon>
        <taxon>Basidiomycota</taxon>
        <taxon>Agaricomycotina</taxon>
        <taxon>Agaricomycetes</taxon>
        <taxon>Agaricomycetidae</taxon>
        <taxon>Agaricales</taxon>
        <taxon>Marasmiineae</taxon>
        <taxon>Mycenaceae</taxon>
        <taxon>Mycena</taxon>
    </lineage>
</organism>
<dbReference type="SMART" id="SM00225">
    <property type="entry name" value="BTB"/>
    <property type="match status" value="1"/>
</dbReference>
<accession>A0AAD7JJA6</accession>